<protein>
    <submittedName>
        <fullName evidence="1">Uncharacterized protein</fullName>
    </submittedName>
</protein>
<gene>
    <name evidence="1" type="ORF">LCGC14_0681920</name>
</gene>
<sequence length="127" mass="14561">MFLKCPICGEEYSYDRKICQRCENHSIISGLTSLDTNKHNKWNCGIFLNKMNNPFGKSFDSYVKIASEPKVFNFNKSEEFEWNCDSIKNFNNVSTINSTSNVEDNVVVVINNLNSQKKNSGSPLIYE</sequence>
<organism evidence="1">
    <name type="scientific">marine sediment metagenome</name>
    <dbReference type="NCBI Taxonomy" id="412755"/>
    <lineage>
        <taxon>unclassified sequences</taxon>
        <taxon>metagenomes</taxon>
        <taxon>ecological metagenomes</taxon>
    </lineage>
</organism>
<evidence type="ECO:0000313" key="1">
    <source>
        <dbReference type="EMBL" id="KKN45539.1"/>
    </source>
</evidence>
<proteinExistence type="predicted"/>
<dbReference type="EMBL" id="LAZR01001382">
    <property type="protein sequence ID" value="KKN45539.1"/>
    <property type="molecule type" value="Genomic_DNA"/>
</dbReference>
<comment type="caution">
    <text evidence="1">The sequence shown here is derived from an EMBL/GenBank/DDBJ whole genome shotgun (WGS) entry which is preliminary data.</text>
</comment>
<name>A0A0F9QSU2_9ZZZZ</name>
<accession>A0A0F9QSU2</accession>
<dbReference type="AlphaFoldDB" id="A0A0F9QSU2"/>
<reference evidence="1" key="1">
    <citation type="journal article" date="2015" name="Nature">
        <title>Complex archaea that bridge the gap between prokaryotes and eukaryotes.</title>
        <authorList>
            <person name="Spang A."/>
            <person name="Saw J.H."/>
            <person name="Jorgensen S.L."/>
            <person name="Zaremba-Niedzwiedzka K."/>
            <person name="Martijn J."/>
            <person name="Lind A.E."/>
            <person name="van Eijk R."/>
            <person name="Schleper C."/>
            <person name="Guy L."/>
            <person name="Ettema T.J."/>
        </authorList>
    </citation>
    <scope>NUCLEOTIDE SEQUENCE</scope>
</reference>